<organism evidence="2 3">
    <name type="scientific">Nitrobacter winogradskyi</name>
    <name type="common">Nitrobacter agilis</name>
    <dbReference type="NCBI Taxonomy" id="913"/>
    <lineage>
        <taxon>Bacteria</taxon>
        <taxon>Pseudomonadati</taxon>
        <taxon>Pseudomonadota</taxon>
        <taxon>Alphaproteobacteria</taxon>
        <taxon>Hyphomicrobiales</taxon>
        <taxon>Nitrobacteraceae</taxon>
        <taxon>Nitrobacter</taxon>
    </lineage>
</organism>
<dbReference type="EMBL" id="BJNF01000016">
    <property type="protein sequence ID" value="GEC14803.1"/>
    <property type="molecule type" value="Genomic_DNA"/>
</dbReference>
<dbReference type="RefSeq" id="WP_141382555.1">
    <property type="nucleotide sequence ID" value="NZ_BJNF01000016.1"/>
</dbReference>
<sequence length="156" mass="16943">MTSSRRCLTASLCVAAATMLAPLPALADRCDDLAAQLKSQIDGLNIGKTAANVIYLSHPATTQLILGCSNRKFTNELIAGTDTRKPNPEFYDLVARASAIIFTIPIADTLRGATRCMKRMGLLRGDDVQTRFRRLNMHCTRTKTSSAIAVSRGIDE</sequence>
<evidence type="ECO:0000313" key="2">
    <source>
        <dbReference type="EMBL" id="GEC14803.1"/>
    </source>
</evidence>
<evidence type="ECO:0000256" key="1">
    <source>
        <dbReference type="SAM" id="SignalP"/>
    </source>
</evidence>
<dbReference type="AlphaFoldDB" id="A0A4Y3W756"/>
<proteinExistence type="predicted"/>
<comment type="caution">
    <text evidence="2">The sequence shown here is derived from an EMBL/GenBank/DDBJ whole genome shotgun (WGS) entry which is preliminary data.</text>
</comment>
<name>A0A4Y3W756_NITWI</name>
<reference evidence="2 3" key="1">
    <citation type="submission" date="2019-06" db="EMBL/GenBank/DDBJ databases">
        <title>Whole genome shotgun sequence of Nitrobacter winogradskyi NBRC 14297.</title>
        <authorList>
            <person name="Hosoyama A."/>
            <person name="Uohara A."/>
            <person name="Ohji S."/>
            <person name="Ichikawa N."/>
        </authorList>
    </citation>
    <scope>NUCLEOTIDE SEQUENCE [LARGE SCALE GENOMIC DNA]</scope>
    <source>
        <strain evidence="2 3">NBRC 14297</strain>
    </source>
</reference>
<dbReference type="OrthoDB" id="8228286at2"/>
<protein>
    <submittedName>
        <fullName evidence="2">Uncharacterized protein</fullName>
    </submittedName>
</protein>
<feature type="signal peptide" evidence="1">
    <location>
        <begin position="1"/>
        <end position="27"/>
    </location>
</feature>
<gene>
    <name evidence="2" type="ORF">NWI01_06950</name>
</gene>
<evidence type="ECO:0000313" key="3">
    <source>
        <dbReference type="Proteomes" id="UP000318825"/>
    </source>
</evidence>
<dbReference type="Proteomes" id="UP000318825">
    <property type="component" value="Unassembled WGS sequence"/>
</dbReference>
<keyword evidence="1" id="KW-0732">Signal</keyword>
<accession>A0A4Y3W756</accession>
<feature type="chain" id="PRO_5021330496" evidence="1">
    <location>
        <begin position="28"/>
        <end position="156"/>
    </location>
</feature>